<dbReference type="GO" id="GO:0060271">
    <property type="term" value="P:cilium assembly"/>
    <property type="evidence" value="ECO:0007669"/>
    <property type="project" value="TreeGrafter"/>
</dbReference>
<dbReference type="GO" id="GO:0051959">
    <property type="term" value="F:dynein light intermediate chain binding"/>
    <property type="evidence" value="ECO:0007669"/>
    <property type="project" value="TreeGrafter"/>
</dbReference>
<evidence type="ECO:0000256" key="4">
    <source>
        <dbReference type="ARBA" id="ARBA00022490"/>
    </source>
</evidence>
<dbReference type="GO" id="GO:0005829">
    <property type="term" value="C:cytosol"/>
    <property type="evidence" value="ECO:0007669"/>
    <property type="project" value="UniProtKB-SubCell"/>
</dbReference>
<sequence length="287" mass="32146">MKCGVSAGVPEKEREVLQKLKELVDKQRDELRSTEHELSLRNDDVEALQLQQKRVMKMNQELRHRLSVVEAQGKALVQGKAEMEAVAQARTQELGQLRREVSRLQRELQDLETHVSSETAAFAGSDPTVKTPSSVWVECAGDPQFLANCFEQEPKADCEETQPNLLTWDLSSVGNDTDSDGSESEAPHFTLQELRDVLYEKNQLKAQVFVLQEELAYYKQESDEDYSESVCGPYEDNTDSAAAAAEEEEPESGIRKLIFTAIMPMVAAGLISDDPTLMPIRRLVSIS</sequence>
<dbReference type="PROSITE" id="PS51777">
    <property type="entry name" value="RH2"/>
    <property type="match status" value="1"/>
</dbReference>
<dbReference type="EMBL" id="OZ035831">
    <property type="protein sequence ID" value="CAL1616591.1"/>
    <property type="molecule type" value="Genomic_DNA"/>
</dbReference>
<evidence type="ECO:0000256" key="8">
    <source>
        <dbReference type="ARBA" id="ARBA00023273"/>
    </source>
</evidence>
<evidence type="ECO:0000259" key="11">
    <source>
        <dbReference type="PROSITE" id="PS51777"/>
    </source>
</evidence>
<dbReference type="GO" id="GO:0036064">
    <property type="term" value="C:ciliary basal body"/>
    <property type="evidence" value="ECO:0007669"/>
    <property type="project" value="TreeGrafter"/>
</dbReference>
<dbReference type="GO" id="GO:0046983">
    <property type="term" value="F:protein dimerization activity"/>
    <property type="evidence" value="ECO:0007669"/>
    <property type="project" value="InterPro"/>
</dbReference>
<dbReference type="GO" id="GO:0005813">
    <property type="term" value="C:centrosome"/>
    <property type="evidence" value="ECO:0007669"/>
    <property type="project" value="UniProtKB-SubCell"/>
</dbReference>
<keyword evidence="6" id="KW-0969">Cilium</keyword>
<dbReference type="InterPro" id="IPR051241">
    <property type="entry name" value="DZIP_RILPL"/>
</dbReference>
<proteinExistence type="predicted"/>
<dbReference type="GO" id="GO:0031267">
    <property type="term" value="F:small GTPase binding"/>
    <property type="evidence" value="ECO:0007669"/>
    <property type="project" value="TreeGrafter"/>
</dbReference>
<reference evidence="12 13" key="1">
    <citation type="submission" date="2024-04" db="EMBL/GenBank/DDBJ databases">
        <authorList>
            <person name="Waldvogel A.-M."/>
            <person name="Schoenle A."/>
        </authorList>
    </citation>
    <scope>NUCLEOTIDE SEQUENCE [LARGE SCALE GENOMIC DNA]</scope>
</reference>
<dbReference type="Gene3D" id="6.10.230.10">
    <property type="match status" value="1"/>
</dbReference>
<evidence type="ECO:0000256" key="10">
    <source>
        <dbReference type="SAM" id="MobiDB-lite"/>
    </source>
</evidence>
<evidence type="ECO:0000313" key="12">
    <source>
        <dbReference type="EMBL" id="CAL1616591.1"/>
    </source>
</evidence>
<dbReference type="AlphaFoldDB" id="A0AAV2MUB3"/>
<dbReference type="Proteomes" id="UP001497482">
    <property type="component" value="Chromosome 9"/>
</dbReference>
<evidence type="ECO:0000256" key="7">
    <source>
        <dbReference type="ARBA" id="ARBA00023212"/>
    </source>
</evidence>
<keyword evidence="7" id="KW-0206">Cytoskeleton</keyword>
<name>A0AAV2MUB3_KNICA</name>
<protein>
    <recommendedName>
        <fullName evidence="11">RH2 domain-containing protein</fullName>
    </recommendedName>
</protein>
<evidence type="ECO:0000313" key="13">
    <source>
        <dbReference type="Proteomes" id="UP001497482"/>
    </source>
</evidence>
<evidence type="ECO:0000256" key="6">
    <source>
        <dbReference type="ARBA" id="ARBA00023069"/>
    </source>
</evidence>
<dbReference type="SUPFAM" id="SSF161256">
    <property type="entry name" value="RILP dimerisation region"/>
    <property type="match status" value="1"/>
</dbReference>
<evidence type="ECO:0000256" key="2">
    <source>
        <dbReference type="ARBA" id="ARBA00004300"/>
    </source>
</evidence>
<dbReference type="PANTHER" id="PTHR21502">
    <property type="entry name" value="ZINC FINGER PROTEIN DZIP1"/>
    <property type="match status" value="1"/>
</dbReference>
<evidence type="ECO:0000256" key="1">
    <source>
        <dbReference type="ARBA" id="ARBA00004138"/>
    </source>
</evidence>
<keyword evidence="13" id="KW-1185">Reference proteome</keyword>
<dbReference type="PANTHER" id="PTHR21502:SF6">
    <property type="entry name" value="RILP-LIKE PROTEIN 1"/>
    <property type="match status" value="1"/>
</dbReference>
<dbReference type="InterPro" id="IPR034744">
    <property type="entry name" value="RH2"/>
</dbReference>
<evidence type="ECO:0000256" key="9">
    <source>
        <dbReference type="SAM" id="Coils"/>
    </source>
</evidence>
<dbReference type="InterPro" id="IPR021563">
    <property type="entry name" value="RILP_dimer"/>
</dbReference>
<evidence type="ECO:0000256" key="5">
    <source>
        <dbReference type="ARBA" id="ARBA00023054"/>
    </source>
</evidence>
<organism evidence="12 13">
    <name type="scientific">Knipowitschia caucasica</name>
    <name type="common">Caucasian dwarf goby</name>
    <name type="synonym">Pomatoschistus caucasicus</name>
    <dbReference type="NCBI Taxonomy" id="637954"/>
    <lineage>
        <taxon>Eukaryota</taxon>
        <taxon>Metazoa</taxon>
        <taxon>Chordata</taxon>
        <taxon>Craniata</taxon>
        <taxon>Vertebrata</taxon>
        <taxon>Euteleostomi</taxon>
        <taxon>Actinopterygii</taxon>
        <taxon>Neopterygii</taxon>
        <taxon>Teleostei</taxon>
        <taxon>Neoteleostei</taxon>
        <taxon>Acanthomorphata</taxon>
        <taxon>Gobiaria</taxon>
        <taxon>Gobiiformes</taxon>
        <taxon>Gobioidei</taxon>
        <taxon>Gobiidae</taxon>
        <taxon>Gobiinae</taxon>
        <taxon>Knipowitschia</taxon>
    </lineage>
</organism>
<accession>A0AAV2MUB3</accession>
<keyword evidence="5 9" id="KW-0175">Coiled coil</keyword>
<evidence type="ECO:0000256" key="3">
    <source>
        <dbReference type="ARBA" id="ARBA00004514"/>
    </source>
</evidence>
<comment type="subcellular location">
    <subcellularLocation>
        <location evidence="1">Cell projection</location>
        <location evidence="1">Cilium</location>
    </subcellularLocation>
    <subcellularLocation>
        <location evidence="2">Cytoplasm</location>
        <location evidence="2">Cytoskeleton</location>
        <location evidence="2">Microtubule organizing center</location>
        <location evidence="2">Centrosome</location>
    </subcellularLocation>
    <subcellularLocation>
        <location evidence="3">Cytoplasm</location>
        <location evidence="3">Cytosol</location>
    </subcellularLocation>
</comment>
<keyword evidence="4" id="KW-0963">Cytoplasm</keyword>
<keyword evidence="8" id="KW-0966">Cell projection</keyword>
<feature type="domain" description="RH2" evidence="11">
    <location>
        <begin position="186"/>
        <end position="257"/>
    </location>
</feature>
<dbReference type="Pfam" id="PF11461">
    <property type="entry name" value="RILP"/>
    <property type="match status" value="1"/>
</dbReference>
<gene>
    <name evidence="12" type="ORF">KC01_LOCUS42312</name>
</gene>
<feature type="coiled-coil region" evidence="9">
    <location>
        <begin position="17"/>
        <end position="121"/>
    </location>
</feature>
<feature type="region of interest" description="Disordered" evidence="10">
    <location>
        <begin position="227"/>
        <end position="249"/>
    </location>
</feature>